<feature type="domain" description="Protein kinase" evidence="3">
    <location>
        <begin position="598"/>
        <end position="861"/>
    </location>
</feature>
<dbReference type="PROSITE" id="PS00108">
    <property type="entry name" value="PROTEIN_KINASE_ST"/>
    <property type="match status" value="1"/>
</dbReference>
<feature type="compositionally biased region" description="Pro residues" evidence="1">
    <location>
        <begin position="294"/>
        <end position="304"/>
    </location>
</feature>
<dbReference type="GO" id="GO:0005524">
    <property type="term" value="F:ATP binding"/>
    <property type="evidence" value="ECO:0007669"/>
    <property type="project" value="InterPro"/>
</dbReference>
<dbReference type="Pfam" id="PF07714">
    <property type="entry name" value="PK_Tyr_Ser-Thr"/>
    <property type="match status" value="1"/>
</dbReference>
<dbReference type="OrthoDB" id="28230at2759"/>
<protein>
    <submittedName>
        <fullName evidence="4">Serine/threonine protein kinase</fullName>
    </submittedName>
</protein>
<dbReference type="AlphaFoldDB" id="W4FQE4"/>
<dbReference type="EMBL" id="KI913180">
    <property type="protein sequence ID" value="ETV69034.1"/>
    <property type="molecule type" value="Genomic_DNA"/>
</dbReference>
<dbReference type="InterPro" id="IPR051681">
    <property type="entry name" value="Ser/Thr_Kinases-Pseudokinases"/>
</dbReference>
<dbReference type="SMART" id="SM00220">
    <property type="entry name" value="S_TKc"/>
    <property type="match status" value="1"/>
</dbReference>
<dbReference type="RefSeq" id="XP_009841493.1">
    <property type="nucleotide sequence ID" value="XM_009843191.1"/>
</dbReference>
<keyword evidence="4" id="KW-0808">Transferase</keyword>
<feature type="region of interest" description="Disordered" evidence="1">
    <location>
        <begin position="217"/>
        <end position="345"/>
    </location>
</feature>
<dbReference type="Gene3D" id="1.10.510.10">
    <property type="entry name" value="Transferase(Phosphotransferase) domain 1"/>
    <property type="match status" value="1"/>
</dbReference>
<dbReference type="InterPro" id="IPR008271">
    <property type="entry name" value="Ser/Thr_kinase_AS"/>
</dbReference>
<keyword evidence="4" id="KW-0418">Kinase</keyword>
<evidence type="ECO:0000313" key="4">
    <source>
        <dbReference type="EMBL" id="ETV69034.1"/>
    </source>
</evidence>
<keyword evidence="2" id="KW-0472">Membrane</keyword>
<dbReference type="InterPro" id="IPR011009">
    <property type="entry name" value="Kinase-like_dom_sf"/>
</dbReference>
<dbReference type="PANTHER" id="PTHR44329">
    <property type="entry name" value="SERINE/THREONINE-PROTEIN KINASE TNNI3K-RELATED"/>
    <property type="match status" value="1"/>
</dbReference>
<feature type="transmembrane region" description="Helical" evidence="2">
    <location>
        <begin position="475"/>
        <end position="499"/>
    </location>
</feature>
<feature type="compositionally biased region" description="Low complexity" evidence="1">
    <location>
        <begin position="261"/>
        <end position="284"/>
    </location>
</feature>
<keyword evidence="2" id="KW-1133">Transmembrane helix</keyword>
<feature type="compositionally biased region" description="Low complexity" evidence="1">
    <location>
        <begin position="305"/>
        <end position="341"/>
    </location>
</feature>
<dbReference type="PANTHER" id="PTHR44329:SF214">
    <property type="entry name" value="PROTEIN KINASE DOMAIN-CONTAINING PROTEIN"/>
    <property type="match status" value="1"/>
</dbReference>
<accession>W4FQE4</accession>
<sequence>MADAPVCLQVGASLYGQFQAVIDTALASAPTSSFGHAVACITSTTSHEQPLASSPSLSISPPCTWFTDASCTQPVLPLGTSTSWYVLSTRPSQSNKHAPWLASVASQLHSPSSGSRRQLQAGSDNVKCLPVPHRNGGGLMGFGRYFIGLNDHRTIFCEFDYWLTESFTDPNGCLFYRDSACTDLADVVTSTQFQEFYPYSSPWTKTAYYELKDVAATTTTPTSSSPPTTTATAATLPQTTPPPSTAVPSPQTQPPQPPPSSSATPVATSSPTTSSPETSSPVTSYPQSIHDPPSTGPSPSPPPATTSVPATTTTSSSTSTTTTTTAWPTTSSPTSPPHTSTVLPHADDMSTTTIEPTTSVVPVAAPTLFVNVSMSWKCCYSNVHFLYTPAKMDLATRLEACLLAGTDSDCRFFPSEAECSAFLRQQPACVLDMTCSVRVRLVTPLDVSNDHHSVLPLATNAAVPPNSTPFDHVNWAWNVVVWVLMGCFAVSFLAVILVYHRRRLRQLFTNKSNQSEGSDDDDDDGGTHVVLYTDRTSDPHRLCNHQDLTTITSTTTTTSTAPSFPPDDPPPLVMCAQHAEQPLDFGDLPLWRLDETHLLMTTVLSIGLHGLVAKGTYKGRRVAIKKLLPPRHPQSTTQSVQLFLDEIKLLSELDSPYIVSLVGVCWDQPRDVVVVMDYMSRGDLRTFLQQHREFPWTQKIDCAGDVCRGLVYLHSMEVVHRDLKSRNVLLNANMVAKLSDFGLARHVDDYELTLGNVVGSFRYAAPEVLRGELYTEAADMYALGMLLWELDTHEVPFSAMQRQLKCTAMDVYKYMLAHADEWLHVTELCPAKVVDVIKMCTQADPKQRPTAVVLASVIDRLNVAS</sequence>
<evidence type="ECO:0000259" key="3">
    <source>
        <dbReference type="PROSITE" id="PS50011"/>
    </source>
</evidence>
<feature type="compositionally biased region" description="Low complexity" evidence="1">
    <location>
        <begin position="217"/>
        <end position="238"/>
    </location>
</feature>
<evidence type="ECO:0000256" key="1">
    <source>
        <dbReference type="SAM" id="MobiDB-lite"/>
    </source>
</evidence>
<dbReference type="InterPro" id="IPR001245">
    <property type="entry name" value="Ser-Thr/Tyr_kinase_cat_dom"/>
</dbReference>
<reference evidence="4" key="1">
    <citation type="submission" date="2013-12" db="EMBL/GenBank/DDBJ databases">
        <title>The Genome Sequence of Aphanomyces astaci APO3.</title>
        <authorList>
            <consortium name="The Broad Institute Genomics Platform"/>
            <person name="Russ C."/>
            <person name="Tyler B."/>
            <person name="van West P."/>
            <person name="Dieguez-Uribeondo J."/>
            <person name="Young S.K."/>
            <person name="Zeng Q."/>
            <person name="Gargeya S."/>
            <person name="Fitzgerald M."/>
            <person name="Abouelleil A."/>
            <person name="Alvarado L."/>
            <person name="Chapman S.B."/>
            <person name="Gainer-Dewar J."/>
            <person name="Goldberg J."/>
            <person name="Griggs A."/>
            <person name="Gujja S."/>
            <person name="Hansen M."/>
            <person name="Howarth C."/>
            <person name="Imamovic A."/>
            <person name="Ireland A."/>
            <person name="Larimer J."/>
            <person name="McCowan C."/>
            <person name="Murphy C."/>
            <person name="Pearson M."/>
            <person name="Poon T.W."/>
            <person name="Priest M."/>
            <person name="Roberts A."/>
            <person name="Saif S."/>
            <person name="Shea T."/>
            <person name="Sykes S."/>
            <person name="Wortman J."/>
            <person name="Nusbaum C."/>
            <person name="Birren B."/>
        </authorList>
    </citation>
    <scope>NUCLEOTIDE SEQUENCE [LARGE SCALE GENOMIC DNA]</scope>
    <source>
        <strain evidence="4">APO3</strain>
    </source>
</reference>
<dbReference type="GeneID" id="20817178"/>
<dbReference type="VEuPathDB" id="FungiDB:H257_15182"/>
<evidence type="ECO:0000256" key="2">
    <source>
        <dbReference type="SAM" id="Phobius"/>
    </source>
</evidence>
<keyword evidence="2" id="KW-0812">Transmembrane</keyword>
<name>W4FQE4_APHAT</name>
<dbReference type="GO" id="GO:0004674">
    <property type="term" value="F:protein serine/threonine kinase activity"/>
    <property type="evidence" value="ECO:0007669"/>
    <property type="project" value="UniProtKB-KW"/>
</dbReference>
<feature type="compositionally biased region" description="Pro residues" evidence="1">
    <location>
        <begin position="239"/>
        <end position="260"/>
    </location>
</feature>
<proteinExistence type="predicted"/>
<dbReference type="InterPro" id="IPR000719">
    <property type="entry name" value="Prot_kinase_dom"/>
</dbReference>
<dbReference type="PRINTS" id="PR00109">
    <property type="entry name" value="TYRKINASE"/>
</dbReference>
<gene>
    <name evidence="4" type="ORF">H257_15182</name>
</gene>
<dbReference type="PROSITE" id="PS50011">
    <property type="entry name" value="PROTEIN_KINASE_DOM"/>
    <property type="match status" value="1"/>
</dbReference>
<organism evidence="4">
    <name type="scientific">Aphanomyces astaci</name>
    <name type="common">Crayfish plague agent</name>
    <dbReference type="NCBI Taxonomy" id="112090"/>
    <lineage>
        <taxon>Eukaryota</taxon>
        <taxon>Sar</taxon>
        <taxon>Stramenopiles</taxon>
        <taxon>Oomycota</taxon>
        <taxon>Saprolegniomycetes</taxon>
        <taxon>Saprolegniales</taxon>
        <taxon>Verrucalvaceae</taxon>
        <taxon>Aphanomyces</taxon>
    </lineage>
</organism>
<keyword evidence="4" id="KW-0723">Serine/threonine-protein kinase</keyword>
<dbReference type="SUPFAM" id="SSF56112">
    <property type="entry name" value="Protein kinase-like (PK-like)"/>
    <property type="match status" value="1"/>
</dbReference>
<dbReference type="STRING" id="112090.W4FQE4"/>
<feature type="region of interest" description="Disordered" evidence="1">
    <location>
        <begin position="512"/>
        <end position="531"/>
    </location>
</feature>